<organism evidence="1 2">
    <name type="scientific">Lutimaribacter degradans</name>
    <dbReference type="NCBI Taxonomy" id="2945989"/>
    <lineage>
        <taxon>Bacteria</taxon>
        <taxon>Pseudomonadati</taxon>
        <taxon>Pseudomonadota</taxon>
        <taxon>Alphaproteobacteria</taxon>
        <taxon>Rhodobacterales</taxon>
        <taxon>Roseobacteraceae</taxon>
        <taxon>Lutimaribacter</taxon>
    </lineage>
</organism>
<name>A0ACC6A0S0_9RHOB</name>
<evidence type="ECO:0000313" key="1">
    <source>
        <dbReference type="EMBL" id="MCM2563364.1"/>
    </source>
</evidence>
<keyword evidence="2" id="KW-1185">Reference proteome</keyword>
<comment type="caution">
    <text evidence="1">The sequence shown here is derived from an EMBL/GenBank/DDBJ whole genome shotgun (WGS) entry which is preliminary data.</text>
</comment>
<protein>
    <submittedName>
        <fullName evidence="1">Flavin reductase family protein</fullName>
    </submittedName>
</protein>
<accession>A0ACC6A0S0</accession>
<reference evidence="1" key="1">
    <citation type="submission" date="2022-06" db="EMBL/GenBank/DDBJ databases">
        <title>Lutimaribacter sp. EGI FJ00013, a novel bacterium isolated from a salt lake sediment enrichment.</title>
        <authorList>
            <person name="Gao L."/>
            <person name="Fang B.-Z."/>
            <person name="Li W.-J."/>
        </authorList>
    </citation>
    <scope>NUCLEOTIDE SEQUENCE</scope>
    <source>
        <strain evidence="1">EGI FJ00013</strain>
    </source>
</reference>
<gene>
    <name evidence="1" type="ORF">M8744_14505</name>
</gene>
<evidence type="ECO:0000313" key="2">
    <source>
        <dbReference type="Proteomes" id="UP001203036"/>
    </source>
</evidence>
<proteinExistence type="predicted"/>
<dbReference type="Proteomes" id="UP001203036">
    <property type="component" value="Unassembled WGS sequence"/>
</dbReference>
<sequence length="162" mass="17219">MKTEFLQGMAKAAQSVCVVTTDGIGGKGGVTVSAMASVSVDTPAPSLLVCIHGDSNTCDRIRTNRAFCANLLAEGQTDISDAFAGRKGLSGEEKFSVGQWHSGETGCPMLVDPIAAFDCKLVHDILVGSHRVFVGEVEAVRLVRDEKPLIYFDRGYARAVRA</sequence>
<dbReference type="EMBL" id="JAMQGO010000011">
    <property type="protein sequence ID" value="MCM2563364.1"/>
    <property type="molecule type" value="Genomic_DNA"/>
</dbReference>